<comment type="caution">
    <text evidence="2">The sequence shown here is derived from an EMBL/GenBank/DDBJ whole genome shotgun (WGS) entry which is preliminary data.</text>
</comment>
<reference evidence="3" key="1">
    <citation type="submission" date="2012-08" db="EMBL/GenBank/DDBJ databases">
        <title>The Genome Sequence of Wuchereria bancrofti.</title>
        <authorList>
            <person name="Nutman T.B."/>
            <person name="Fink D.L."/>
            <person name="Russ C."/>
            <person name="Young S."/>
            <person name="Zeng Q."/>
            <person name="Koehrsen M."/>
            <person name="Alvarado L."/>
            <person name="Berlin A."/>
            <person name="Chapman S.B."/>
            <person name="Chen Z."/>
            <person name="Freedman E."/>
            <person name="Gellesch M."/>
            <person name="Goldberg J."/>
            <person name="Griggs A."/>
            <person name="Gujja S."/>
            <person name="Heilman E.R."/>
            <person name="Heiman D."/>
            <person name="Hepburn T."/>
            <person name="Howarth C."/>
            <person name="Jen D."/>
            <person name="Larson L."/>
            <person name="Lewis B."/>
            <person name="Mehta T."/>
            <person name="Park D."/>
            <person name="Pearson M."/>
            <person name="Roberts A."/>
            <person name="Saif S."/>
            <person name="Shea T."/>
            <person name="Shenoy N."/>
            <person name="Sisk P."/>
            <person name="Stolte C."/>
            <person name="Sykes S."/>
            <person name="Walk T."/>
            <person name="White J."/>
            <person name="Yandava C."/>
            <person name="Haas B."/>
            <person name="Henn M.R."/>
            <person name="Nusbaum C."/>
            <person name="Birren B."/>
        </authorList>
    </citation>
    <scope>NUCLEOTIDE SEQUENCE [LARGE SCALE GENOMIC DNA]</scope>
    <source>
        <strain evidence="3">NA</strain>
    </source>
</reference>
<feature type="non-terminal residue" evidence="2">
    <location>
        <position position="1"/>
    </location>
</feature>
<organism evidence="2 3">
    <name type="scientific">Wuchereria bancrofti</name>
    <dbReference type="NCBI Taxonomy" id="6293"/>
    <lineage>
        <taxon>Eukaryota</taxon>
        <taxon>Metazoa</taxon>
        <taxon>Ecdysozoa</taxon>
        <taxon>Nematoda</taxon>
        <taxon>Chromadorea</taxon>
        <taxon>Rhabditida</taxon>
        <taxon>Spirurina</taxon>
        <taxon>Spiruromorpha</taxon>
        <taxon>Filarioidea</taxon>
        <taxon>Onchocercidae</taxon>
        <taxon>Wuchereria</taxon>
    </lineage>
</organism>
<feature type="region of interest" description="Disordered" evidence="1">
    <location>
        <begin position="39"/>
        <end position="58"/>
    </location>
</feature>
<evidence type="ECO:0000313" key="2">
    <source>
        <dbReference type="EMBL" id="EJW70072.1"/>
    </source>
</evidence>
<accession>J9DZN7</accession>
<feature type="region of interest" description="Disordered" evidence="1">
    <location>
        <begin position="1"/>
        <end position="24"/>
    </location>
</feature>
<name>J9DZN7_WUCBA</name>
<gene>
    <name evidence="2" type="ORF">WUBG_19021</name>
</gene>
<dbReference type="AlphaFoldDB" id="J9DZN7"/>
<proteinExistence type="predicted"/>
<protein>
    <submittedName>
        <fullName evidence="2">Uncharacterized protein</fullName>
    </submittedName>
</protein>
<evidence type="ECO:0000256" key="1">
    <source>
        <dbReference type="SAM" id="MobiDB-lite"/>
    </source>
</evidence>
<feature type="compositionally biased region" description="Low complexity" evidence="1">
    <location>
        <begin position="45"/>
        <end position="58"/>
    </location>
</feature>
<dbReference type="Proteomes" id="UP000004810">
    <property type="component" value="Unassembled WGS sequence"/>
</dbReference>
<dbReference type="EMBL" id="ADBV01023702">
    <property type="protein sequence ID" value="EJW70072.1"/>
    <property type="molecule type" value="Genomic_DNA"/>
</dbReference>
<sequence>NNDGRGTPNFAVHDCDHRPSIAPQADPIMDAWSKALESKTKKEISSNINNSSEVQTIS</sequence>
<evidence type="ECO:0000313" key="3">
    <source>
        <dbReference type="Proteomes" id="UP000004810"/>
    </source>
</evidence>